<dbReference type="InterPro" id="IPR008927">
    <property type="entry name" value="6-PGluconate_DH-like_C_sf"/>
</dbReference>
<keyword evidence="6 11" id="KW-0566">Pantothenate biosynthesis</keyword>
<feature type="domain" description="Ketopantoate reductase C-terminal" evidence="13">
    <location>
        <begin position="179"/>
        <end position="295"/>
    </location>
</feature>
<dbReference type="GO" id="GO:0005737">
    <property type="term" value="C:cytoplasm"/>
    <property type="evidence" value="ECO:0007669"/>
    <property type="project" value="TreeGrafter"/>
</dbReference>
<evidence type="ECO:0000313" key="15">
    <source>
        <dbReference type="Proteomes" id="UP000680750"/>
    </source>
</evidence>
<reference evidence="14" key="1">
    <citation type="submission" date="2020-08" db="EMBL/GenBank/DDBJ databases">
        <title>Whole genome shotgun sequence of Actinocatenispora sera NBRC 101916.</title>
        <authorList>
            <person name="Komaki H."/>
            <person name="Tamura T."/>
        </authorList>
    </citation>
    <scope>NUCLEOTIDE SEQUENCE</scope>
    <source>
        <strain evidence="14">NBRC 101916</strain>
    </source>
</reference>
<protein>
    <recommendedName>
        <fullName evidence="5 11">2-dehydropantoate 2-reductase</fullName>
        <ecNumber evidence="4 11">1.1.1.169</ecNumber>
    </recommendedName>
    <alternativeName>
        <fullName evidence="9 11">Ketopantoate reductase</fullName>
    </alternativeName>
</protein>
<dbReference type="EMBL" id="AP023354">
    <property type="protein sequence ID" value="BCJ26974.1"/>
    <property type="molecule type" value="Genomic_DNA"/>
</dbReference>
<keyword evidence="15" id="KW-1185">Reference proteome</keyword>
<dbReference type="GO" id="GO:0050661">
    <property type="term" value="F:NADP binding"/>
    <property type="evidence" value="ECO:0007669"/>
    <property type="project" value="TreeGrafter"/>
</dbReference>
<comment type="function">
    <text evidence="1 11">Catalyzes the NADPH-dependent reduction of ketopantoate into pantoic acid.</text>
</comment>
<dbReference type="SUPFAM" id="SSF51735">
    <property type="entry name" value="NAD(P)-binding Rossmann-fold domains"/>
    <property type="match status" value="1"/>
</dbReference>
<dbReference type="UniPathway" id="UPA00028">
    <property type="reaction ID" value="UER00004"/>
</dbReference>
<dbReference type="GO" id="GO:0008677">
    <property type="term" value="F:2-dehydropantoate 2-reductase activity"/>
    <property type="evidence" value="ECO:0007669"/>
    <property type="project" value="UniProtKB-EC"/>
</dbReference>
<dbReference type="KEGG" id="aser:Asera_10820"/>
<dbReference type="InterPro" id="IPR036291">
    <property type="entry name" value="NAD(P)-bd_dom_sf"/>
</dbReference>
<dbReference type="InterPro" id="IPR013332">
    <property type="entry name" value="KPR_N"/>
</dbReference>
<dbReference type="EC" id="1.1.1.169" evidence="4 11"/>
<proteinExistence type="inferred from homology"/>
<evidence type="ECO:0000256" key="8">
    <source>
        <dbReference type="ARBA" id="ARBA00023002"/>
    </source>
</evidence>
<accession>A0A810KVA9</accession>
<feature type="domain" description="Ketopantoate reductase N-terminal" evidence="12">
    <location>
        <begin position="4"/>
        <end position="138"/>
    </location>
</feature>
<dbReference type="Pfam" id="PF08546">
    <property type="entry name" value="ApbA_C"/>
    <property type="match status" value="1"/>
</dbReference>
<evidence type="ECO:0000256" key="1">
    <source>
        <dbReference type="ARBA" id="ARBA00002919"/>
    </source>
</evidence>
<dbReference type="InterPro" id="IPR013328">
    <property type="entry name" value="6PGD_dom2"/>
</dbReference>
<evidence type="ECO:0000259" key="13">
    <source>
        <dbReference type="Pfam" id="PF08546"/>
    </source>
</evidence>
<dbReference type="AlphaFoldDB" id="A0A810KVA9"/>
<dbReference type="SUPFAM" id="SSF48179">
    <property type="entry name" value="6-phosphogluconate dehydrogenase C-terminal domain-like"/>
    <property type="match status" value="1"/>
</dbReference>
<evidence type="ECO:0000256" key="5">
    <source>
        <dbReference type="ARBA" id="ARBA00019465"/>
    </source>
</evidence>
<dbReference type="NCBIfam" id="TIGR00745">
    <property type="entry name" value="apbA_panE"/>
    <property type="match status" value="1"/>
</dbReference>
<sequence>MRFIVYGAGAIGGVLGGRLHQAGQDVMLIARGEHLHRIRRDGLRLEDPETTATLPIPAVASPAEIDWRDGDVVLLAIKTNGTAAALADLAAAAGPDVPVCCVQNGVANERLALRHFGTVYGVCVMMPAGHLEPGVVQAYSVPTTGILDLGRYPSGVDAGATALAERLAAATFVAQPRPDIMRWKYRKLLMNLANAVGALVADDDSDEAVTLIDAARAEGETVLAAAGVDVVSMAEDRERRGEILRITRFGRTRAGSSSWQSLYRGTGSVETDYLNGEIVLLGRLTGVPTPVNELLRRRSNELARTGGAPASLRAADLHAALGG</sequence>
<dbReference type="PANTHER" id="PTHR43765">
    <property type="entry name" value="2-DEHYDROPANTOATE 2-REDUCTASE-RELATED"/>
    <property type="match status" value="1"/>
</dbReference>
<dbReference type="InterPro" id="IPR013752">
    <property type="entry name" value="KPA_reductase"/>
</dbReference>
<evidence type="ECO:0000256" key="9">
    <source>
        <dbReference type="ARBA" id="ARBA00032024"/>
    </source>
</evidence>
<dbReference type="OrthoDB" id="9770030at2"/>
<evidence type="ECO:0000256" key="2">
    <source>
        <dbReference type="ARBA" id="ARBA00004994"/>
    </source>
</evidence>
<gene>
    <name evidence="14" type="ORF">Asera_10820</name>
</gene>
<dbReference type="Pfam" id="PF02558">
    <property type="entry name" value="ApbA"/>
    <property type="match status" value="1"/>
</dbReference>
<comment type="pathway">
    <text evidence="2 11">Cofactor biosynthesis; (R)-pantothenate biosynthesis; (R)-pantoate from 3-methyl-2-oxobutanoate: step 2/2.</text>
</comment>
<keyword evidence="8 11" id="KW-0560">Oxidoreductase</keyword>
<dbReference type="GO" id="GO:0015940">
    <property type="term" value="P:pantothenate biosynthetic process"/>
    <property type="evidence" value="ECO:0007669"/>
    <property type="project" value="UniProtKB-UniPathway"/>
</dbReference>
<dbReference type="Gene3D" id="3.40.50.720">
    <property type="entry name" value="NAD(P)-binding Rossmann-like Domain"/>
    <property type="match status" value="1"/>
</dbReference>
<evidence type="ECO:0000259" key="12">
    <source>
        <dbReference type="Pfam" id="PF02558"/>
    </source>
</evidence>
<evidence type="ECO:0000256" key="11">
    <source>
        <dbReference type="RuleBase" id="RU362068"/>
    </source>
</evidence>
<evidence type="ECO:0000256" key="7">
    <source>
        <dbReference type="ARBA" id="ARBA00022857"/>
    </source>
</evidence>
<evidence type="ECO:0000256" key="10">
    <source>
        <dbReference type="ARBA" id="ARBA00048793"/>
    </source>
</evidence>
<evidence type="ECO:0000256" key="4">
    <source>
        <dbReference type="ARBA" id="ARBA00013014"/>
    </source>
</evidence>
<name>A0A810KVA9_9ACTN</name>
<keyword evidence="7 11" id="KW-0521">NADP</keyword>
<dbReference type="PANTHER" id="PTHR43765:SF2">
    <property type="entry name" value="2-DEHYDROPANTOATE 2-REDUCTASE"/>
    <property type="match status" value="1"/>
</dbReference>
<dbReference type="RefSeq" id="WP_030445218.1">
    <property type="nucleotide sequence ID" value="NZ_AP023354.1"/>
</dbReference>
<evidence type="ECO:0000256" key="6">
    <source>
        <dbReference type="ARBA" id="ARBA00022655"/>
    </source>
</evidence>
<evidence type="ECO:0000313" key="14">
    <source>
        <dbReference type="EMBL" id="BCJ26974.1"/>
    </source>
</evidence>
<dbReference type="Proteomes" id="UP000680750">
    <property type="component" value="Chromosome"/>
</dbReference>
<dbReference type="Gene3D" id="1.10.1040.10">
    <property type="entry name" value="N-(1-d-carboxylethyl)-l-norvaline Dehydrogenase, domain 2"/>
    <property type="match status" value="1"/>
</dbReference>
<organism evidence="14 15">
    <name type="scientific">Actinocatenispora sera</name>
    <dbReference type="NCBI Taxonomy" id="390989"/>
    <lineage>
        <taxon>Bacteria</taxon>
        <taxon>Bacillati</taxon>
        <taxon>Actinomycetota</taxon>
        <taxon>Actinomycetes</taxon>
        <taxon>Micromonosporales</taxon>
        <taxon>Micromonosporaceae</taxon>
        <taxon>Actinocatenispora</taxon>
    </lineage>
</organism>
<dbReference type="InterPro" id="IPR003710">
    <property type="entry name" value="ApbA"/>
</dbReference>
<comment type="catalytic activity">
    <reaction evidence="10 11">
        <text>(R)-pantoate + NADP(+) = 2-dehydropantoate + NADPH + H(+)</text>
        <dbReference type="Rhea" id="RHEA:16233"/>
        <dbReference type="ChEBI" id="CHEBI:11561"/>
        <dbReference type="ChEBI" id="CHEBI:15378"/>
        <dbReference type="ChEBI" id="CHEBI:15980"/>
        <dbReference type="ChEBI" id="CHEBI:57783"/>
        <dbReference type="ChEBI" id="CHEBI:58349"/>
        <dbReference type="EC" id="1.1.1.169"/>
    </reaction>
</comment>
<comment type="similarity">
    <text evidence="3 11">Belongs to the ketopantoate reductase family.</text>
</comment>
<dbReference type="InterPro" id="IPR050838">
    <property type="entry name" value="Ketopantoate_reductase"/>
</dbReference>
<evidence type="ECO:0000256" key="3">
    <source>
        <dbReference type="ARBA" id="ARBA00007870"/>
    </source>
</evidence>